<evidence type="ECO:0000313" key="1">
    <source>
        <dbReference type="EMBL" id="CAJ2644974.1"/>
    </source>
</evidence>
<comment type="caution">
    <text evidence="1">The sequence shown here is derived from an EMBL/GenBank/DDBJ whole genome shotgun (WGS) entry which is preliminary data.</text>
</comment>
<dbReference type="EMBL" id="CASHSV030000055">
    <property type="protein sequence ID" value="CAJ2644974.1"/>
    <property type="molecule type" value="Genomic_DNA"/>
</dbReference>
<name>A0ACB0JJE2_TRIPR</name>
<reference evidence="1" key="1">
    <citation type="submission" date="2023-10" db="EMBL/GenBank/DDBJ databases">
        <authorList>
            <person name="Rodriguez Cubillos JULIANA M."/>
            <person name="De Vega J."/>
        </authorList>
    </citation>
    <scope>NUCLEOTIDE SEQUENCE</scope>
</reference>
<gene>
    <name evidence="1" type="ORF">MILVUS5_LOCUS13923</name>
</gene>
<protein>
    <submittedName>
        <fullName evidence="1">Uncharacterized protein</fullName>
    </submittedName>
</protein>
<organism evidence="1 2">
    <name type="scientific">Trifolium pratense</name>
    <name type="common">Red clover</name>
    <dbReference type="NCBI Taxonomy" id="57577"/>
    <lineage>
        <taxon>Eukaryota</taxon>
        <taxon>Viridiplantae</taxon>
        <taxon>Streptophyta</taxon>
        <taxon>Embryophyta</taxon>
        <taxon>Tracheophyta</taxon>
        <taxon>Spermatophyta</taxon>
        <taxon>Magnoliopsida</taxon>
        <taxon>eudicotyledons</taxon>
        <taxon>Gunneridae</taxon>
        <taxon>Pentapetalae</taxon>
        <taxon>rosids</taxon>
        <taxon>fabids</taxon>
        <taxon>Fabales</taxon>
        <taxon>Fabaceae</taxon>
        <taxon>Papilionoideae</taxon>
        <taxon>50 kb inversion clade</taxon>
        <taxon>NPAAA clade</taxon>
        <taxon>Hologalegina</taxon>
        <taxon>IRL clade</taxon>
        <taxon>Trifolieae</taxon>
        <taxon>Trifolium</taxon>
    </lineage>
</organism>
<proteinExistence type="predicted"/>
<evidence type="ECO:0000313" key="2">
    <source>
        <dbReference type="Proteomes" id="UP001177021"/>
    </source>
</evidence>
<keyword evidence="2" id="KW-1185">Reference proteome</keyword>
<dbReference type="Proteomes" id="UP001177021">
    <property type="component" value="Unassembled WGS sequence"/>
</dbReference>
<sequence>MNAVFSHLSSFTATILGRTTTRIIANGIPNRFSFPRKSHYSSSIRSFRSEFVLSTVTRCYSTRKGRKSSSSKLQKVEPETTMDHEKDDAFYVVRKGDVVGIYSSLSDSQAQVGSSVCDPPVSVYKGYSMSKETEEYLLSHGLKNALYTIRASDLNEDLFGTLVPCPFQDPSSTKGTTSNADTSKKRALEMLEQDNVQKATGLTSISEDPLRKQVKLDRAAVGEASSLANKTCIVEFDGASKGNPGKAGAGAILRSKDGNLIYKVREGVGIATNNVAEYRAMILGMRYALKKGFTSICIQGDSKLVCMQIDGSWKVKNENLSTLYKVAKELKEKFVSFKISHVLRNFNSDADAQANLAIHLADGQVQEEYVG</sequence>
<accession>A0ACB0JJE2</accession>